<sequence>MSTADIREANVGAVCRLLRERGGLTRAELGRLSGLTRPTILAVVQQLVADGLVVEEGQVKAASGGGRPGSLLHFRSRARVVAAVRMRGAQFEVTIADLAGVVLADSLVPAVAKTADWTDVVAAFAAQITGLRAARPDFGPLAAVAMTLPGSIDRARGLWTMARLDDWSDLPAADALAAAVGVPVGLVNVVAATLIGQLAMEPEPARSATLVYLGRGVGSAATVGGRLIDGVTGSAGELGHCVLPGIDEQCRCGRRGCVESVTSSLHLSREFERITGRPAPATLAEMEATGEKAVLALLERAACRLALAASWQVNIINPAVVYFGGNSFADRSTWFFERFAEELRALAHGPNSAGLAVRQLSSTSTVRGAIQVASEMLPAFLRPALRVVR</sequence>
<name>A0A1H6B8Q1_9ACTN</name>
<evidence type="ECO:0000313" key="2">
    <source>
        <dbReference type="EMBL" id="SEG57231.1"/>
    </source>
</evidence>
<dbReference type="PROSITE" id="PS01125">
    <property type="entry name" value="ROK"/>
    <property type="match status" value="1"/>
</dbReference>
<dbReference type="GO" id="GO:0016301">
    <property type="term" value="F:kinase activity"/>
    <property type="evidence" value="ECO:0007669"/>
    <property type="project" value="UniProtKB-KW"/>
</dbReference>
<proteinExistence type="inferred from homology"/>
<dbReference type="InterPro" id="IPR049874">
    <property type="entry name" value="ROK_cs"/>
</dbReference>
<protein>
    <submittedName>
        <fullName evidence="2">Sugar kinase of the NBD/HSP70 family, may contain an N-terminal HTH domain</fullName>
    </submittedName>
</protein>
<comment type="similarity">
    <text evidence="1">Belongs to the ROK (NagC/XylR) family.</text>
</comment>
<dbReference type="InterPro" id="IPR043129">
    <property type="entry name" value="ATPase_NBD"/>
</dbReference>
<dbReference type="InterPro" id="IPR036388">
    <property type="entry name" value="WH-like_DNA-bd_sf"/>
</dbReference>
<dbReference type="Pfam" id="PF00480">
    <property type="entry name" value="ROK"/>
    <property type="match status" value="1"/>
</dbReference>
<dbReference type="Pfam" id="PF13412">
    <property type="entry name" value="HTH_24"/>
    <property type="match status" value="1"/>
</dbReference>
<evidence type="ECO:0000256" key="1">
    <source>
        <dbReference type="ARBA" id="ARBA00006479"/>
    </source>
</evidence>
<organism evidence="2 3">
    <name type="scientific">Actinacidiphila yanglinensis</name>
    <dbReference type="NCBI Taxonomy" id="310779"/>
    <lineage>
        <taxon>Bacteria</taxon>
        <taxon>Bacillati</taxon>
        <taxon>Actinomycetota</taxon>
        <taxon>Actinomycetes</taxon>
        <taxon>Kitasatosporales</taxon>
        <taxon>Streptomycetaceae</taxon>
        <taxon>Actinacidiphila</taxon>
    </lineage>
</organism>
<dbReference type="Gene3D" id="1.10.10.10">
    <property type="entry name" value="Winged helix-like DNA-binding domain superfamily/Winged helix DNA-binding domain"/>
    <property type="match status" value="1"/>
</dbReference>
<keyword evidence="2" id="KW-0808">Transferase</keyword>
<dbReference type="Gene3D" id="3.30.420.40">
    <property type="match status" value="2"/>
</dbReference>
<accession>A0A1H6B8Q1</accession>
<dbReference type="PANTHER" id="PTHR18964">
    <property type="entry name" value="ROK (REPRESSOR, ORF, KINASE) FAMILY"/>
    <property type="match status" value="1"/>
</dbReference>
<keyword evidence="2" id="KW-0418">Kinase</keyword>
<gene>
    <name evidence="2" type="ORF">SAMN05216223_106326</name>
</gene>
<dbReference type="SUPFAM" id="SSF46785">
    <property type="entry name" value="Winged helix' DNA-binding domain"/>
    <property type="match status" value="1"/>
</dbReference>
<reference evidence="2 3" key="1">
    <citation type="submission" date="2016-10" db="EMBL/GenBank/DDBJ databases">
        <authorList>
            <person name="de Groot N.N."/>
        </authorList>
    </citation>
    <scope>NUCLEOTIDE SEQUENCE [LARGE SCALE GENOMIC DNA]</scope>
    <source>
        <strain evidence="2 3">CGMCC 4.2023</strain>
    </source>
</reference>
<dbReference type="PANTHER" id="PTHR18964:SF149">
    <property type="entry name" value="BIFUNCTIONAL UDP-N-ACETYLGLUCOSAMINE 2-EPIMERASE_N-ACETYLMANNOSAMINE KINASE"/>
    <property type="match status" value="1"/>
</dbReference>
<evidence type="ECO:0000313" key="3">
    <source>
        <dbReference type="Proteomes" id="UP000236754"/>
    </source>
</evidence>
<keyword evidence="3" id="KW-1185">Reference proteome</keyword>
<dbReference type="InterPro" id="IPR000600">
    <property type="entry name" value="ROK"/>
</dbReference>
<dbReference type="AlphaFoldDB" id="A0A1H6B8Q1"/>
<dbReference type="SUPFAM" id="SSF53067">
    <property type="entry name" value="Actin-like ATPase domain"/>
    <property type="match status" value="1"/>
</dbReference>
<dbReference type="Proteomes" id="UP000236754">
    <property type="component" value="Unassembled WGS sequence"/>
</dbReference>
<dbReference type="InterPro" id="IPR036390">
    <property type="entry name" value="WH_DNA-bd_sf"/>
</dbReference>
<dbReference type="EMBL" id="FNVU01000006">
    <property type="protein sequence ID" value="SEG57231.1"/>
    <property type="molecule type" value="Genomic_DNA"/>
</dbReference>